<dbReference type="PANTHER" id="PTHR43591:SF24">
    <property type="entry name" value="2-METHOXY-6-POLYPRENYL-1,4-BENZOQUINOL METHYLASE, MITOCHONDRIAL"/>
    <property type="match status" value="1"/>
</dbReference>
<feature type="compositionally biased region" description="Polar residues" evidence="1">
    <location>
        <begin position="245"/>
        <end position="259"/>
    </location>
</feature>
<feature type="compositionally biased region" description="Polar residues" evidence="1">
    <location>
        <begin position="882"/>
        <end position="896"/>
    </location>
</feature>
<evidence type="ECO:0000313" key="4">
    <source>
        <dbReference type="Proteomes" id="UP000807353"/>
    </source>
</evidence>
<dbReference type="Proteomes" id="UP000807353">
    <property type="component" value="Unassembled WGS sequence"/>
</dbReference>
<feature type="domain" description="Methyltransferase" evidence="2">
    <location>
        <begin position="438"/>
        <end position="535"/>
    </location>
</feature>
<sequence length="1189" mass="131118">MAAIDSFDGNNSSLLSDASPSFSSPNSSHQSETPTMEPNLSAKKSRVSNILTPPLKKRHSAYVLSPPLGSTMAAVSDIPPQRPLRNPAREGPGIATVPIEPRTRSRPSTVTGTREDITPWEFVPGPEEGESSVEAALGASGSGGSSSPLSTRTRSSLPTGAVEEVTPWELYPVQTKTTRSSLSTGLVEEVTPWELYPIPITPTTRSTLATGLVEEVTPWELYPTPKYEEPPDAPISQRHSRSYPRLSTSSQGKNLSNLAQIRRRKSTGAKAMKARSNTLPISSTSGKASTTNLTYTEAPSNIHNHTGGTASKSAPTTPKIPYKATVPSLAHPLPSLSPSVIPLQQDLKFSTADRTILEELKRNIRVRAAQFTFKGIGNTVGLVGNCGKKHHPFPMEDVPYPRSFERDVLDLDVWETAFCQDICESLTWHVFETPPSKVLDLGCGTGTWILDCARIWKGCQFVGLDVVPLHPDLQQVGSPDLAARITWVQANFLEALPFTNEEFDFVHVKRIALGVPEDKWDFLLDEISRVMKPGGAFEMLEEDLFFPGKTIDDDGLLDVKTDSELSVSQRPSHQDLFITETNGNEDRNSTLVASSRPSEIFGETPRMTPTTSSFTLPGTPSRPNSPAAGISPTDEDASDEARELLAQVYVNYSAGLQPSKRANQVTSLSPEPVARPLLHSKPPVTHSPHPQSRIAGSALSLLMSSVASIAPPDTMVNPVVEIKPKGRPRGYSLTVPPSSDPETGHVDPSIPHLSKNVPEIRPSPVAKSPHFLLRTFPKPPLNPRDHSLLETIYTQMLEARFINISPLALLANSLSLYFKDVRTHPPLQYAFPPVPAKIPGYRPARRNSLSDSDSGFDSDDAMDAILPSPLPRSATKRRSSRRFSTQSAESEDTNSISEDNRYLNVRGLIHHSSPYITLDESRITAFSPSTKTTFPSNTFKDGNSRRRSHLPNTTMNLDQRSLNLHLALRVAEILACSESMWEWVSGYQAENRSRKMSNPRLRARRSSSIDLPQRSATSTISSRTSTDSIRNVILELSRDEFDALLSKFDMDMRDHFALDSALRDRFGWSAMSSSPPPDRKIFENACEKWDKWEQEQRRNSHPYRSQIRSSKSHATAKTLQGRSEHTQLPDDQERSGTRGSQDNASISISSRDRPQNLRNKIISVSSRSTTLPPTHRLSRAMRVFVAWKA</sequence>
<dbReference type="InterPro" id="IPR041698">
    <property type="entry name" value="Methyltransf_25"/>
</dbReference>
<feature type="compositionally biased region" description="Polar residues" evidence="1">
    <location>
        <begin position="607"/>
        <end position="624"/>
    </location>
</feature>
<dbReference type="CDD" id="cd02440">
    <property type="entry name" value="AdoMet_MTases"/>
    <property type="match status" value="1"/>
</dbReference>
<feature type="compositionally biased region" description="Low complexity" evidence="1">
    <location>
        <begin position="12"/>
        <end position="31"/>
    </location>
</feature>
<feature type="region of interest" description="Disordered" evidence="1">
    <location>
        <begin position="297"/>
        <end position="316"/>
    </location>
</feature>
<dbReference type="OrthoDB" id="2013972at2759"/>
<organism evidence="3 4">
    <name type="scientific">Collybia nuda</name>
    <dbReference type="NCBI Taxonomy" id="64659"/>
    <lineage>
        <taxon>Eukaryota</taxon>
        <taxon>Fungi</taxon>
        <taxon>Dikarya</taxon>
        <taxon>Basidiomycota</taxon>
        <taxon>Agaricomycotina</taxon>
        <taxon>Agaricomycetes</taxon>
        <taxon>Agaricomycetidae</taxon>
        <taxon>Agaricales</taxon>
        <taxon>Tricholomatineae</taxon>
        <taxon>Clitocybaceae</taxon>
        <taxon>Collybia</taxon>
    </lineage>
</organism>
<evidence type="ECO:0000259" key="2">
    <source>
        <dbReference type="Pfam" id="PF13649"/>
    </source>
</evidence>
<evidence type="ECO:0000313" key="3">
    <source>
        <dbReference type="EMBL" id="KAF9468493.1"/>
    </source>
</evidence>
<dbReference type="Pfam" id="PF13649">
    <property type="entry name" value="Methyltransf_25"/>
    <property type="match status" value="1"/>
</dbReference>
<feature type="region of interest" description="Disordered" evidence="1">
    <location>
        <begin position="564"/>
        <end position="639"/>
    </location>
</feature>
<proteinExistence type="predicted"/>
<feature type="region of interest" description="Disordered" evidence="1">
    <location>
        <begin position="1"/>
        <end position="159"/>
    </location>
</feature>
<keyword evidence="4" id="KW-1185">Reference proteome</keyword>
<feature type="compositionally biased region" description="Polar residues" evidence="1">
    <location>
        <begin position="1102"/>
        <end position="1121"/>
    </location>
</feature>
<dbReference type="EMBL" id="MU150232">
    <property type="protein sequence ID" value="KAF9468493.1"/>
    <property type="molecule type" value="Genomic_DNA"/>
</dbReference>
<dbReference type="AlphaFoldDB" id="A0A9P5YGJ0"/>
<evidence type="ECO:0000256" key="1">
    <source>
        <dbReference type="SAM" id="MobiDB-lite"/>
    </source>
</evidence>
<comment type="caution">
    <text evidence="3">The sequence shown here is derived from an EMBL/GenBank/DDBJ whole genome shotgun (WGS) entry which is preliminary data.</text>
</comment>
<feature type="compositionally biased region" description="Polar residues" evidence="1">
    <location>
        <begin position="275"/>
        <end position="291"/>
    </location>
</feature>
<protein>
    <recommendedName>
        <fullName evidence="2">Methyltransferase domain-containing protein</fullName>
    </recommendedName>
</protein>
<dbReference type="PANTHER" id="PTHR43591">
    <property type="entry name" value="METHYLTRANSFERASE"/>
    <property type="match status" value="1"/>
</dbReference>
<dbReference type="SUPFAM" id="SSF53335">
    <property type="entry name" value="S-adenosyl-L-methionine-dependent methyltransferases"/>
    <property type="match status" value="1"/>
</dbReference>
<dbReference type="GO" id="GO:0008168">
    <property type="term" value="F:methyltransferase activity"/>
    <property type="evidence" value="ECO:0007669"/>
    <property type="project" value="TreeGrafter"/>
</dbReference>
<dbReference type="InterPro" id="IPR029063">
    <property type="entry name" value="SAM-dependent_MTases_sf"/>
</dbReference>
<dbReference type="Gene3D" id="3.40.50.150">
    <property type="entry name" value="Vaccinia Virus protein VP39"/>
    <property type="match status" value="1"/>
</dbReference>
<gene>
    <name evidence="3" type="ORF">BDZ94DRAFT_1245494</name>
</gene>
<feature type="region of interest" description="Disordered" evidence="1">
    <location>
        <begin position="223"/>
        <end position="291"/>
    </location>
</feature>
<name>A0A9P5YGJ0_9AGAR</name>
<feature type="compositionally biased region" description="Polar residues" evidence="1">
    <location>
        <begin position="1156"/>
        <end position="1172"/>
    </location>
</feature>
<feature type="region of interest" description="Disordered" evidence="1">
    <location>
        <begin position="934"/>
        <end position="954"/>
    </location>
</feature>
<reference evidence="3" key="1">
    <citation type="submission" date="2020-11" db="EMBL/GenBank/DDBJ databases">
        <authorList>
            <consortium name="DOE Joint Genome Institute"/>
            <person name="Ahrendt S."/>
            <person name="Riley R."/>
            <person name="Andreopoulos W."/>
            <person name="Labutti K."/>
            <person name="Pangilinan J."/>
            <person name="Ruiz-Duenas F.J."/>
            <person name="Barrasa J.M."/>
            <person name="Sanchez-Garcia M."/>
            <person name="Camarero S."/>
            <person name="Miyauchi S."/>
            <person name="Serrano A."/>
            <person name="Linde D."/>
            <person name="Babiker R."/>
            <person name="Drula E."/>
            <person name="Ayuso-Fernandez I."/>
            <person name="Pacheco R."/>
            <person name="Padilla G."/>
            <person name="Ferreira P."/>
            <person name="Barriuso J."/>
            <person name="Kellner H."/>
            <person name="Castanera R."/>
            <person name="Alfaro M."/>
            <person name="Ramirez L."/>
            <person name="Pisabarro A.G."/>
            <person name="Kuo A."/>
            <person name="Tritt A."/>
            <person name="Lipzen A."/>
            <person name="He G."/>
            <person name="Yan M."/>
            <person name="Ng V."/>
            <person name="Cullen D."/>
            <person name="Martin F."/>
            <person name="Rosso M.-N."/>
            <person name="Henrissat B."/>
            <person name="Hibbett D."/>
            <person name="Martinez A.T."/>
            <person name="Grigoriev I.V."/>
        </authorList>
    </citation>
    <scope>NUCLEOTIDE SEQUENCE</scope>
    <source>
        <strain evidence="3">CBS 247.69</strain>
    </source>
</reference>
<feature type="region of interest" description="Disordered" evidence="1">
    <location>
        <begin position="832"/>
        <end position="896"/>
    </location>
</feature>
<feature type="compositionally biased region" description="Polar residues" evidence="1">
    <location>
        <begin position="1137"/>
        <end position="1149"/>
    </location>
</feature>
<feature type="compositionally biased region" description="Low complexity" evidence="1">
    <location>
        <begin position="132"/>
        <end position="159"/>
    </location>
</feature>
<feature type="compositionally biased region" description="Basic and acidic residues" evidence="1">
    <location>
        <begin position="1122"/>
        <end position="1136"/>
    </location>
</feature>
<accession>A0A9P5YGJ0</accession>
<feature type="region of interest" description="Disordered" evidence="1">
    <location>
        <begin position="1093"/>
        <end position="1173"/>
    </location>
</feature>